<keyword evidence="3 6" id="KW-0808">Transferase</keyword>
<dbReference type="EMBL" id="CP097503">
    <property type="protein sequence ID" value="URD81180.1"/>
    <property type="molecule type" value="Genomic_DNA"/>
</dbReference>
<keyword evidence="5 6" id="KW-0418">Kinase</keyword>
<dbReference type="GO" id="GO:0005524">
    <property type="term" value="F:ATP binding"/>
    <property type="evidence" value="ECO:0007669"/>
    <property type="project" value="InterPro"/>
</dbReference>
<evidence type="ECO:0000256" key="2">
    <source>
        <dbReference type="ARBA" id="ARBA00012955"/>
    </source>
</evidence>
<dbReference type="Pfam" id="PF00406">
    <property type="entry name" value="ADK"/>
    <property type="match status" value="1"/>
</dbReference>
<accession>A0A9E7JHC8</accession>
<dbReference type="GO" id="GO:0004017">
    <property type="term" value="F:AMP kinase activity"/>
    <property type="evidence" value="ECO:0007669"/>
    <property type="project" value="UniProtKB-EC"/>
</dbReference>
<dbReference type="Proteomes" id="UP001055439">
    <property type="component" value="Chromosome 10"/>
</dbReference>
<dbReference type="InterPro" id="IPR027417">
    <property type="entry name" value="P-loop_NTPase"/>
</dbReference>
<dbReference type="PRINTS" id="PR00094">
    <property type="entry name" value="ADENYLTKNASE"/>
</dbReference>
<comment type="similarity">
    <text evidence="1 6">Belongs to the adenylate kinase family.</text>
</comment>
<keyword evidence="8" id="KW-1185">Reference proteome</keyword>
<dbReference type="EC" id="2.7.4.3" evidence="2"/>
<protein>
    <recommendedName>
        <fullName evidence="2">adenylate kinase</fullName>
        <ecNumber evidence="2">2.7.4.3</ecNumber>
    </recommendedName>
</protein>
<evidence type="ECO:0000313" key="8">
    <source>
        <dbReference type="Proteomes" id="UP001055439"/>
    </source>
</evidence>
<dbReference type="PANTHER" id="PTHR23359">
    <property type="entry name" value="NUCLEOTIDE KINASE"/>
    <property type="match status" value="1"/>
</dbReference>
<evidence type="ECO:0000256" key="5">
    <source>
        <dbReference type="ARBA" id="ARBA00022777"/>
    </source>
</evidence>
<evidence type="ECO:0000256" key="4">
    <source>
        <dbReference type="ARBA" id="ARBA00022741"/>
    </source>
</evidence>
<dbReference type="OrthoDB" id="439792at2759"/>
<dbReference type="SUPFAM" id="SSF52540">
    <property type="entry name" value="P-loop containing nucleoside triphosphate hydrolases"/>
    <property type="match status" value="1"/>
</dbReference>
<dbReference type="Gene3D" id="3.40.50.300">
    <property type="entry name" value="P-loop containing nucleotide triphosphate hydrolases"/>
    <property type="match status" value="1"/>
</dbReference>
<dbReference type="PROSITE" id="PS00113">
    <property type="entry name" value="ADENYLATE_KINASE"/>
    <property type="match status" value="1"/>
</dbReference>
<reference evidence="7" key="1">
    <citation type="submission" date="2022-05" db="EMBL/GenBank/DDBJ databases">
        <title>The Musa troglodytarum L. genome provides insights into the mechanism of non-climacteric behaviour and enrichment of carotenoids.</title>
        <authorList>
            <person name="Wang J."/>
        </authorList>
    </citation>
    <scope>NUCLEOTIDE SEQUENCE</scope>
    <source>
        <tissue evidence="7">Leaf</tissue>
    </source>
</reference>
<proteinExistence type="inferred from homology"/>
<dbReference type="CDD" id="cd01428">
    <property type="entry name" value="ADK"/>
    <property type="match status" value="1"/>
</dbReference>
<evidence type="ECO:0000256" key="3">
    <source>
        <dbReference type="ARBA" id="ARBA00022679"/>
    </source>
</evidence>
<gene>
    <name evidence="7" type="ORF">MUK42_02010</name>
</gene>
<dbReference type="InterPro" id="IPR000850">
    <property type="entry name" value="Adenylat/UMP-CMP_kin"/>
</dbReference>
<name>A0A9E7JHC8_9LILI</name>
<evidence type="ECO:0000256" key="1">
    <source>
        <dbReference type="ARBA" id="ARBA00007220"/>
    </source>
</evidence>
<dbReference type="InterPro" id="IPR033690">
    <property type="entry name" value="Adenylat_kinase_CS"/>
</dbReference>
<sequence length="297" mass="33415">MAGICRLGTAATRSLARRMIAAPLHRRSFSAVALADYWTEWEEEEEEEKERSRHAMTAAEACREREPGGVQWVFMGSPAAQRHVYATRVAKLLDVPYISMSSLVRQELNPSSSLYKQIVNAMNGGRLVPQEIVFGLLSKRLEEGYQRGETGFILDGIPRTRIQAEILDQIADINLVVNLKCTDCLVKQHFGTNICSHCGKAFDAINSESTSLSPCLATHTRHDQLKSSAAVDMKDLRMEKFRLYSEQIQLLEEHYRKQKKLLDVQVTGGPAETWRGLLAALRLQHMDTATAQKLTEN</sequence>
<organism evidence="7 8">
    <name type="scientific">Musa troglodytarum</name>
    <name type="common">fe'i banana</name>
    <dbReference type="NCBI Taxonomy" id="320322"/>
    <lineage>
        <taxon>Eukaryota</taxon>
        <taxon>Viridiplantae</taxon>
        <taxon>Streptophyta</taxon>
        <taxon>Embryophyta</taxon>
        <taxon>Tracheophyta</taxon>
        <taxon>Spermatophyta</taxon>
        <taxon>Magnoliopsida</taxon>
        <taxon>Liliopsida</taxon>
        <taxon>Zingiberales</taxon>
        <taxon>Musaceae</taxon>
        <taxon>Musa</taxon>
    </lineage>
</organism>
<evidence type="ECO:0000313" key="7">
    <source>
        <dbReference type="EMBL" id="URD81180.1"/>
    </source>
</evidence>
<keyword evidence="4" id="KW-0547">Nucleotide-binding</keyword>
<dbReference type="AlphaFoldDB" id="A0A9E7JHC8"/>
<evidence type="ECO:0000256" key="6">
    <source>
        <dbReference type="RuleBase" id="RU003330"/>
    </source>
</evidence>